<protein>
    <submittedName>
        <fullName evidence="2">Uncharacterized protein</fullName>
    </submittedName>
</protein>
<keyword evidence="1" id="KW-0472">Membrane</keyword>
<evidence type="ECO:0000313" key="3">
    <source>
        <dbReference type="Proteomes" id="UP001597073"/>
    </source>
</evidence>
<dbReference type="EMBL" id="JBHTIA010000005">
    <property type="protein sequence ID" value="MFD0765140.1"/>
    <property type="molecule type" value="Genomic_DNA"/>
</dbReference>
<dbReference type="Proteomes" id="UP001597073">
    <property type="component" value="Unassembled WGS sequence"/>
</dbReference>
<reference evidence="3" key="1">
    <citation type="journal article" date="2019" name="Int. J. Syst. Evol. Microbiol.">
        <title>The Global Catalogue of Microorganisms (GCM) 10K type strain sequencing project: providing services to taxonomists for standard genome sequencing and annotation.</title>
        <authorList>
            <consortium name="The Broad Institute Genomics Platform"/>
            <consortium name="The Broad Institute Genome Sequencing Center for Infectious Disease"/>
            <person name="Wu L."/>
            <person name="Ma J."/>
        </authorList>
    </citation>
    <scope>NUCLEOTIDE SEQUENCE [LARGE SCALE GENOMIC DNA]</scope>
    <source>
        <strain evidence="3">CCUG 60742</strain>
    </source>
</reference>
<keyword evidence="3" id="KW-1185">Reference proteome</keyword>
<proteinExistence type="predicted"/>
<sequence length="161" mass="18528">MQTSLIPAKRKAFLITLISLSGLFFGGFRPVMDEQEWINWGNRFLNENYDPTVEPGIKKFEIALTPDHFMRLRKTYQQGKQEYYSFSLKRFAEMGYIPGTAATDTLEMKTQADDIIYQTYEDPQGDIDSMATAWDIPVKKLSPQRLDSLKQALNFLKGKGL</sequence>
<feature type="transmembrane region" description="Helical" evidence="1">
    <location>
        <begin position="12"/>
        <end position="32"/>
    </location>
</feature>
<accession>A0ABW2ZG22</accession>
<evidence type="ECO:0000313" key="2">
    <source>
        <dbReference type="EMBL" id="MFD0765140.1"/>
    </source>
</evidence>
<keyword evidence="1" id="KW-1133">Transmembrane helix</keyword>
<keyword evidence="1" id="KW-0812">Transmembrane</keyword>
<dbReference type="RefSeq" id="WP_377141849.1">
    <property type="nucleotide sequence ID" value="NZ_JBHTIA010000005.1"/>
</dbReference>
<gene>
    <name evidence="2" type="ORF">ACFQZI_09765</name>
</gene>
<comment type="caution">
    <text evidence="2">The sequence shown here is derived from an EMBL/GenBank/DDBJ whole genome shotgun (WGS) entry which is preliminary data.</text>
</comment>
<evidence type="ECO:0000256" key="1">
    <source>
        <dbReference type="SAM" id="Phobius"/>
    </source>
</evidence>
<organism evidence="2 3">
    <name type="scientific">Mucilaginibacter lutimaris</name>
    <dbReference type="NCBI Taxonomy" id="931629"/>
    <lineage>
        <taxon>Bacteria</taxon>
        <taxon>Pseudomonadati</taxon>
        <taxon>Bacteroidota</taxon>
        <taxon>Sphingobacteriia</taxon>
        <taxon>Sphingobacteriales</taxon>
        <taxon>Sphingobacteriaceae</taxon>
        <taxon>Mucilaginibacter</taxon>
    </lineage>
</organism>
<name>A0ABW2ZG22_9SPHI</name>